<dbReference type="Pfam" id="PF11949">
    <property type="entry name" value="DUF3466"/>
    <property type="match status" value="1"/>
</dbReference>
<feature type="signal peptide" evidence="2">
    <location>
        <begin position="1"/>
        <end position="21"/>
    </location>
</feature>
<dbReference type="InterPro" id="IPR022562">
    <property type="entry name" value="DUF3466"/>
</dbReference>
<evidence type="ECO:0000313" key="4">
    <source>
        <dbReference type="Proteomes" id="UP000219353"/>
    </source>
</evidence>
<keyword evidence="1" id="KW-1133">Transmembrane helix</keyword>
<keyword evidence="1" id="KW-0472">Membrane</keyword>
<keyword evidence="1" id="KW-0812">Transmembrane</keyword>
<reference evidence="4" key="1">
    <citation type="submission" date="2017-09" db="EMBL/GenBank/DDBJ databases">
        <authorList>
            <person name="Varghese N."/>
            <person name="Submissions S."/>
        </authorList>
    </citation>
    <scope>NUCLEOTIDE SEQUENCE [LARGE SCALE GENOMIC DNA]</scope>
    <source>
        <strain evidence="4">CGMCC 1.12461</strain>
    </source>
</reference>
<gene>
    <name evidence="3" type="ORF">SAMN06297280_0370</name>
</gene>
<feature type="chain" id="PRO_5012222222" description="DUF3466 family protein" evidence="2">
    <location>
        <begin position="22"/>
        <end position="613"/>
    </location>
</feature>
<evidence type="ECO:0000256" key="1">
    <source>
        <dbReference type="SAM" id="Phobius"/>
    </source>
</evidence>
<keyword evidence="4" id="KW-1185">Reference proteome</keyword>
<keyword evidence="2" id="KW-0732">Signal</keyword>
<dbReference type="OrthoDB" id="6219137at2"/>
<evidence type="ECO:0008006" key="5">
    <source>
        <dbReference type="Google" id="ProtNLM"/>
    </source>
</evidence>
<sequence>MKLSRISLAVLPLLTAFSTAAAVYQVAELEPNTISTATFAAALNDQGNAVTTGQGFIQWQLRDQQGSRRTAVNFINFPLDVSTINFESETITGILTPEQIEDAKLGIYDANVLNTLAVLLGANPNLRNQPVGRAVAISQPNSSPPAVIPMRDLDQLRSNSEYVYDLNEQGIVVGIATAPYSKQQFTPAPDPEDEDAETPETFTVWQPEAGFQYGVAVSDTGPVNLLPPYTELGGGFSRAFSINNQGLIAGSGSIGLDEESYEQIEDGCDGVDEPVVACLNARQQSGVYTLAGLLADVRNFETFFSYRDGYQERAMLWQLQPDGSASISQTYGFLGEKGTGGAYVPENEHPEVSYYSAATAVNDNGIAVGHSLYTDGDRVLRLRDQFREYTRIYAAPHATLFRGEQVSGIVDPAEWLASTAVAINNSDIATGYAMKTINGVKRNKFFYYDVAADDVVFPNDFFASSTSIPTAINDNGQIVGRAEIIIGGTTDRRQHGFVYDIASDTFQDLNALVGCNADFTVVDANAINNNGEILATVIQVLPQLDAKGEPVLDDSGNPLMTEQAKAVKLLPVANGEPDNCNTDQDTYERNAGGLGSVGLILLAGFGLLFRRRR</sequence>
<protein>
    <recommendedName>
        <fullName evidence="5">DUF3466 family protein</fullName>
    </recommendedName>
</protein>
<dbReference type="Proteomes" id="UP000219353">
    <property type="component" value="Unassembled WGS sequence"/>
</dbReference>
<feature type="transmembrane region" description="Helical" evidence="1">
    <location>
        <begin position="591"/>
        <end position="609"/>
    </location>
</feature>
<accession>A0A285I252</accession>
<evidence type="ECO:0000313" key="3">
    <source>
        <dbReference type="EMBL" id="SNY41947.1"/>
    </source>
</evidence>
<proteinExistence type="predicted"/>
<dbReference type="RefSeq" id="WP_097109657.1">
    <property type="nucleotide sequence ID" value="NZ_OBEB01000001.1"/>
</dbReference>
<organism evidence="3 4">
    <name type="scientific">Arsukibacterium tuosuense</name>
    <dbReference type="NCBI Taxonomy" id="1323745"/>
    <lineage>
        <taxon>Bacteria</taxon>
        <taxon>Pseudomonadati</taxon>
        <taxon>Pseudomonadota</taxon>
        <taxon>Gammaproteobacteria</taxon>
        <taxon>Chromatiales</taxon>
        <taxon>Chromatiaceae</taxon>
        <taxon>Arsukibacterium</taxon>
    </lineage>
</organism>
<name>A0A285I252_9GAMM</name>
<dbReference type="AlphaFoldDB" id="A0A285I252"/>
<evidence type="ECO:0000256" key="2">
    <source>
        <dbReference type="SAM" id="SignalP"/>
    </source>
</evidence>
<dbReference type="EMBL" id="OBEB01000001">
    <property type="protein sequence ID" value="SNY41947.1"/>
    <property type="molecule type" value="Genomic_DNA"/>
</dbReference>